<sequence>MSVIGIPALIGMDPPYKKEPVAIRRNWLLKIVDSNNISKNDSLCPSFEKKVVTKQPLIKNVSFQASV</sequence>
<proteinExistence type="predicted"/>
<dbReference type="EMBL" id="MK500567">
    <property type="protein sequence ID" value="QBK92072.1"/>
    <property type="molecule type" value="Genomic_DNA"/>
</dbReference>
<gene>
    <name evidence="1" type="ORF">LCPAC304_04190</name>
</gene>
<evidence type="ECO:0000313" key="1">
    <source>
        <dbReference type="EMBL" id="QBK92072.1"/>
    </source>
</evidence>
<accession>A0A481Z9P0</accession>
<organism evidence="1">
    <name type="scientific">Pithovirus LCPAC304</name>
    <dbReference type="NCBI Taxonomy" id="2506594"/>
    <lineage>
        <taxon>Viruses</taxon>
        <taxon>Pithoviruses</taxon>
    </lineage>
</organism>
<name>A0A481Z9P0_9VIRU</name>
<protein>
    <submittedName>
        <fullName evidence="1">Uncharacterized protein</fullName>
    </submittedName>
</protein>
<reference evidence="1" key="1">
    <citation type="journal article" date="2019" name="MBio">
        <title>Virus Genomes from Deep Sea Sediments Expand the Ocean Megavirome and Support Independent Origins of Viral Gigantism.</title>
        <authorList>
            <person name="Backstrom D."/>
            <person name="Yutin N."/>
            <person name="Jorgensen S.L."/>
            <person name="Dharamshi J."/>
            <person name="Homa F."/>
            <person name="Zaremba-Niedwiedzka K."/>
            <person name="Spang A."/>
            <person name="Wolf Y.I."/>
            <person name="Koonin E.V."/>
            <person name="Ettema T.J."/>
        </authorList>
    </citation>
    <scope>NUCLEOTIDE SEQUENCE</scope>
</reference>